<proteinExistence type="predicted"/>
<dbReference type="InterPro" id="IPR004360">
    <property type="entry name" value="Glyas_Fos-R_dOase_dom"/>
</dbReference>
<gene>
    <name evidence="2" type="ORF">METZ01_LOCUS10809</name>
</gene>
<dbReference type="InterPro" id="IPR037523">
    <property type="entry name" value="VOC_core"/>
</dbReference>
<dbReference type="Gene3D" id="3.10.180.10">
    <property type="entry name" value="2,3-Dihydroxybiphenyl 1,2-Dioxygenase, domain 1"/>
    <property type="match status" value="1"/>
</dbReference>
<accession>A0A381NTL3</accession>
<dbReference type="CDD" id="cd06587">
    <property type="entry name" value="VOC"/>
    <property type="match status" value="1"/>
</dbReference>
<dbReference type="PANTHER" id="PTHR43279:SF1">
    <property type="entry name" value="CATECHOL-2,3-DIOXYGENASE"/>
    <property type="match status" value="1"/>
</dbReference>
<evidence type="ECO:0000259" key="1">
    <source>
        <dbReference type="PROSITE" id="PS51819"/>
    </source>
</evidence>
<reference evidence="2" key="1">
    <citation type="submission" date="2018-05" db="EMBL/GenBank/DDBJ databases">
        <authorList>
            <person name="Lanie J.A."/>
            <person name="Ng W.-L."/>
            <person name="Kazmierczak K.M."/>
            <person name="Andrzejewski T.M."/>
            <person name="Davidsen T.M."/>
            <person name="Wayne K.J."/>
            <person name="Tettelin H."/>
            <person name="Glass J.I."/>
            <person name="Rusch D."/>
            <person name="Podicherti R."/>
            <person name="Tsui H.-C.T."/>
            <person name="Winkler M.E."/>
        </authorList>
    </citation>
    <scope>NUCLEOTIDE SEQUENCE</scope>
</reference>
<dbReference type="EMBL" id="UINC01000589">
    <property type="protein sequence ID" value="SUZ57955.1"/>
    <property type="molecule type" value="Genomic_DNA"/>
</dbReference>
<dbReference type="SUPFAM" id="SSF54593">
    <property type="entry name" value="Glyoxalase/Bleomycin resistance protein/Dihydroxybiphenyl dioxygenase"/>
    <property type="match status" value="1"/>
</dbReference>
<dbReference type="PANTHER" id="PTHR43279">
    <property type="entry name" value="CATECHOL-2,3-DIOXYGENASE"/>
    <property type="match status" value="1"/>
</dbReference>
<sequence length="162" mass="18095">MVRVKQLGHIVLRANDIDDSEEFYTNILGLHVTTRRPTGTMIFMSAREDASHELALIKSDDIEDSSTHSLAHFAWEMESLEDVKEIHRKCVADGIEIKSVADHGVSLGFYISDPDGNEIEIFYEMPKSSWPKDGYLFAGDFPDSLDGVEAKKLTDAEITSSS</sequence>
<organism evidence="2">
    <name type="scientific">marine metagenome</name>
    <dbReference type="NCBI Taxonomy" id="408172"/>
    <lineage>
        <taxon>unclassified sequences</taxon>
        <taxon>metagenomes</taxon>
        <taxon>ecological metagenomes</taxon>
    </lineage>
</organism>
<dbReference type="AlphaFoldDB" id="A0A381NTL3"/>
<protein>
    <recommendedName>
        <fullName evidence="1">VOC domain-containing protein</fullName>
    </recommendedName>
</protein>
<dbReference type="InterPro" id="IPR029068">
    <property type="entry name" value="Glyas_Bleomycin-R_OHBP_Dase"/>
</dbReference>
<feature type="domain" description="VOC" evidence="1">
    <location>
        <begin position="6"/>
        <end position="124"/>
    </location>
</feature>
<dbReference type="Pfam" id="PF00903">
    <property type="entry name" value="Glyoxalase"/>
    <property type="match status" value="1"/>
</dbReference>
<name>A0A381NTL3_9ZZZZ</name>
<dbReference type="PROSITE" id="PS51819">
    <property type="entry name" value="VOC"/>
    <property type="match status" value="1"/>
</dbReference>
<evidence type="ECO:0000313" key="2">
    <source>
        <dbReference type="EMBL" id="SUZ57955.1"/>
    </source>
</evidence>